<evidence type="ECO:0000256" key="16">
    <source>
        <dbReference type="ARBA" id="ARBA00068637"/>
    </source>
</evidence>
<dbReference type="InterPro" id="IPR003960">
    <property type="entry name" value="ATPase_AAA_CS"/>
</dbReference>
<dbReference type="InterPro" id="IPR036869">
    <property type="entry name" value="J_dom_sf"/>
</dbReference>
<dbReference type="CDD" id="cd06257">
    <property type="entry name" value="DnaJ"/>
    <property type="match status" value="1"/>
</dbReference>
<dbReference type="InterPro" id="IPR009010">
    <property type="entry name" value="Asp_de-COase-like_dom_sf"/>
</dbReference>
<dbReference type="Gene3D" id="1.10.8.60">
    <property type="match status" value="1"/>
</dbReference>
<keyword evidence="6" id="KW-0813">Transport</keyword>
<dbReference type="SUPFAM" id="SSF54585">
    <property type="entry name" value="Cdc48 domain 2-like"/>
    <property type="match status" value="1"/>
</dbReference>
<keyword evidence="12" id="KW-1133">Transmembrane helix</keyword>
<feature type="repeat" description="Solcar" evidence="17">
    <location>
        <begin position="968"/>
        <end position="1054"/>
    </location>
</feature>
<keyword evidence="8" id="KW-0479">Metal-binding</keyword>
<reference evidence="20" key="1">
    <citation type="journal article" date="2020" name="Appl. Microbiol. Biotechnol.">
        <title>Identification and importance of mitochondrial citrate carriers and ATP citrate lyase for glycolipid production in Starmerella bombicola.</title>
        <authorList>
            <person name="Jezierska S."/>
            <person name="Claus S."/>
            <person name="Van Bogaert I.N.A."/>
        </authorList>
    </citation>
    <scope>NUCLEOTIDE SEQUENCE</scope>
</reference>
<dbReference type="InterPro" id="IPR029067">
    <property type="entry name" value="CDC48_domain_2-like_sf"/>
</dbReference>
<dbReference type="SUPFAM" id="SSF103506">
    <property type="entry name" value="Mitochondrial carrier"/>
    <property type="match status" value="1"/>
</dbReference>
<dbReference type="InterPro" id="IPR041569">
    <property type="entry name" value="AAA_lid_3"/>
</dbReference>
<dbReference type="SUPFAM" id="SSF50692">
    <property type="entry name" value="ADC-like"/>
    <property type="match status" value="1"/>
</dbReference>
<dbReference type="GO" id="GO:0043001">
    <property type="term" value="P:Golgi to plasma membrane protein transport"/>
    <property type="evidence" value="ECO:0007669"/>
    <property type="project" value="TreeGrafter"/>
</dbReference>
<evidence type="ECO:0000256" key="9">
    <source>
        <dbReference type="ARBA" id="ARBA00022741"/>
    </source>
</evidence>
<dbReference type="Gene3D" id="3.40.50.300">
    <property type="entry name" value="P-loop containing nucleotide triphosphate hydrolases"/>
    <property type="match status" value="2"/>
</dbReference>
<dbReference type="PROSITE" id="PS50076">
    <property type="entry name" value="DNAJ_2"/>
    <property type="match status" value="1"/>
</dbReference>
<evidence type="ECO:0000256" key="7">
    <source>
        <dbReference type="ARBA" id="ARBA00022692"/>
    </source>
</evidence>
<dbReference type="Gene3D" id="1.50.40.10">
    <property type="entry name" value="Mitochondrial carrier domain"/>
    <property type="match status" value="1"/>
</dbReference>
<dbReference type="InterPro" id="IPR007872">
    <property type="entry name" value="DPH_MB_dom"/>
</dbReference>
<dbReference type="CDD" id="cd00009">
    <property type="entry name" value="AAA"/>
    <property type="match status" value="1"/>
</dbReference>
<dbReference type="GO" id="GO:0005795">
    <property type="term" value="C:Golgi stack"/>
    <property type="evidence" value="ECO:0007669"/>
    <property type="project" value="TreeGrafter"/>
</dbReference>
<evidence type="ECO:0000256" key="2">
    <source>
        <dbReference type="ARBA" id="ARBA00004141"/>
    </source>
</evidence>
<evidence type="ECO:0000259" key="19">
    <source>
        <dbReference type="PROSITE" id="PS51074"/>
    </source>
</evidence>
<dbReference type="Gene3D" id="2.40.40.20">
    <property type="match status" value="1"/>
</dbReference>
<dbReference type="PANTHER" id="PTHR23078:SF3">
    <property type="entry name" value="VESICLE-FUSING ATPASE"/>
    <property type="match status" value="1"/>
</dbReference>
<evidence type="ECO:0000256" key="8">
    <source>
        <dbReference type="ARBA" id="ARBA00022723"/>
    </source>
</evidence>
<dbReference type="Gene3D" id="3.10.660.10">
    <property type="entry name" value="DPH Zinc finger"/>
    <property type="match status" value="1"/>
</dbReference>
<dbReference type="PROSITE" id="PS50920">
    <property type="entry name" value="SOLCAR"/>
    <property type="match status" value="2"/>
</dbReference>
<dbReference type="SMART" id="SM00382">
    <property type="entry name" value="AAA"/>
    <property type="match status" value="2"/>
</dbReference>
<evidence type="ECO:0000256" key="3">
    <source>
        <dbReference type="ARBA" id="ARBA00006169"/>
    </source>
</evidence>
<dbReference type="PROSITE" id="PS51074">
    <property type="entry name" value="DPH_MB"/>
    <property type="match status" value="1"/>
</dbReference>
<dbReference type="InterPro" id="IPR023395">
    <property type="entry name" value="MCP_dom_sf"/>
</dbReference>
<keyword evidence="7 17" id="KW-0812">Transmembrane</keyword>
<dbReference type="AlphaFoldDB" id="A0A6M8YHB6"/>
<keyword evidence="9" id="KW-0547">Nucleotide-binding</keyword>
<dbReference type="GO" id="GO:0035494">
    <property type="term" value="P:SNARE complex disassembly"/>
    <property type="evidence" value="ECO:0007669"/>
    <property type="project" value="InterPro"/>
</dbReference>
<dbReference type="EMBL" id="MT179585">
    <property type="protein sequence ID" value="QKK35453.1"/>
    <property type="molecule type" value="mRNA"/>
</dbReference>
<dbReference type="InterPro" id="IPR027417">
    <property type="entry name" value="P-loop_NTPase"/>
</dbReference>
<dbReference type="Pfam" id="PF00153">
    <property type="entry name" value="Mito_carr"/>
    <property type="match status" value="3"/>
</dbReference>
<evidence type="ECO:0000256" key="1">
    <source>
        <dbReference type="ARBA" id="ARBA00003474"/>
    </source>
</evidence>
<dbReference type="InterPro" id="IPR003593">
    <property type="entry name" value="AAA+_ATPase"/>
</dbReference>
<dbReference type="SUPFAM" id="SSF46565">
    <property type="entry name" value="Chaperone J-domain"/>
    <property type="match status" value="1"/>
</dbReference>
<dbReference type="Gene3D" id="3.10.330.10">
    <property type="match status" value="1"/>
</dbReference>
<name>A0A6M8YHB6_STABO</name>
<evidence type="ECO:0000256" key="6">
    <source>
        <dbReference type="ARBA" id="ARBA00022448"/>
    </source>
</evidence>
<evidence type="ECO:0000256" key="11">
    <source>
        <dbReference type="ARBA" id="ARBA00022927"/>
    </source>
</evidence>
<evidence type="ECO:0000256" key="12">
    <source>
        <dbReference type="ARBA" id="ARBA00022989"/>
    </source>
</evidence>
<evidence type="ECO:0000256" key="10">
    <source>
        <dbReference type="ARBA" id="ARBA00022840"/>
    </source>
</evidence>
<dbReference type="Gene3D" id="1.10.287.110">
    <property type="entry name" value="DnaJ domain"/>
    <property type="match status" value="1"/>
</dbReference>
<dbReference type="InterPro" id="IPR018108">
    <property type="entry name" value="MCP_transmembrane"/>
</dbReference>
<comment type="function">
    <text evidence="1">Required for the first step of diphthamide biosynthesis, the transfer of 3-amino-3-carboxypropyl from S-adenosyl-L-methionine to a histidine residue. Diphthamide is a post-translational modification of histidine which occurs in elongation factor 2.</text>
</comment>
<dbReference type="GO" id="GO:0016887">
    <property type="term" value="F:ATP hydrolysis activity"/>
    <property type="evidence" value="ECO:0007669"/>
    <property type="project" value="InterPro"/>
</dbReference>
<comment type="function">
    <text evidence="15">Required for vesicle-mediated transport. Catalyzes the fusion of transport vesicles within the Golgi cisternae. Is also required for transport from the endoplasmic reticulum to the Golgi stack. Seems to function as a fusion protein required for the delivery of cargo proteins to all compartments of the Golgi stack independent of vesicle origin.</text>
</comment>
<dbReference type="SUPFAM" id="SSF144217">
    <property type="entry name" value="CSL zinc finger"/>
    <property type="match status" value="1"/>
</dbReference>
<dbReference type="InterPro" id="IPR036671">
    <property type="entry name" value="DPH_MB_sf"/>
</dbReference>
<feature type="domain" description="DPH-type MB" evidence="19">
    <location>
        <begin position="75"/>
        <end position="137"/>
    </location>
</feature>
<evidence type="ECO:0000313" key="20">
    <source>
        <dbReference type="EMBL" id="QKK35453.1"/>
    </source>
</evidence>
<dbReference type="PRINTS" id="PR00830">
    <property type="entry name" value="ENDOLAPTASE"/>
</dbReference>
<accession>A0A6M8YHB6</accession>
<dbReference type="PANTHER" id="PTHR23078">
    <property type="entry name" value="VESICULAR-FUSION PROTEIN NSF"/>
    <property type="match status" value="1"/>
</dbReference>
<keyword evidence="13" id="KW-0408">Iron</keyword>
<keyword evidence="10" id="KW-0067">ATP-binding</keyword>
<evidence type="ECO:0000256" key="14">
    <source>
        <dbReference type="ARBA" id="ARBA00023136"/>
    </source>
</evidence>
<keyword evidence="14 17" id="KW-0472">Membrane</keyword>
<dbReference type="Pfam" id="PF17862">
    <property type="entry name" value="AAA_lid_3"/>
    <property type="match status" value="1"/>
</dbReference>
<dbReference type="GO" id="GO:0006891">
    <property type="term" value="P:intra-Golgi vesicle-mediated transport"/>
    <property type="evidence" value="ECO:0007669"/>
    <property type="project" value="TreeGrafter"/>
</dbReference>
<evidence type="ECO:0000256" key="15">
    <source>
        <dbReference type="ARBA" id="ARBA00056429"/>
    </source>
</evidence>
<feature type="repeat" description="Solcar" evidence="17">
    <location>
        <begin position="1059"/>
        <end position="1146"/>
    </location>
</feature>
<comment type="similarity">
    <text evidence="3">Belongs to the DPH4 family.</text>
</comment>
<dbReference type="InterPro" id="IPR003959">
    <property type="entry name" value="ATPase_AAA_core"/>
</dbReference>
<evidence type="ECO:0000256" key="4">
    <source>
        <dbReference type="ARBA" id="ARBA00006914"/>
    </source>
</evidence>
<dbReference type="FunFam" id="3.40.50.300:FF:000187">
    <property type="entry name" value="Vesicular-fusion ATPase SEC18"/>
    <property type="match status" value="1"/>
</dbReference>
<dbReference type="Pfam" id="PF00004">
    <property type="entry name" value="AAA"/>
    <property type="match status" value="2"/>
</dbReference>
<organism evidence="20">
    <name type="scientific">Starmerella bombicola</name>
    <name type="common">Yeast</name>
    <name type="synonym">Candida bombicola</name>
    <dbReference type="NCBI Taxonomy" id="75736"/>
    <lineage>
        <taxon>Eukaryota</taxon>
        <taxon>Fungi</taxon>
        <taxon>Dikarya</taxon>
        <taxon>Ascomycota</taxon>
        <taxon>Saccharomycotina</taxon>
        <taxon>Dipodascomycetes</taxon>
        <taxon>Dipodascales</taxon>
        <taxon>Trichomonascaceae</taxon>
        <taxon>Starmerella</taxon>
    </lineage>
</organism>
<dbReference type="SUPFAM" id="SSF52540">
    <property type="entry name" value="P-loop containing nucleoside triphosphate hydrolases"/>
    <property type="match status" value="2"/>
</dbReference>
<dbReference type="GO" id="GO:0005524">
    <property type="term" value="F:ATP binding"/>
    <property type="evidence" value="ECO:0007669"/>
    <property type="project" value="UniProtKB-KW"/>
</dbReference>
<dbReference type="FunFam" id="1.10.8.60:FF:000127">
    <property type="entry name" value="Vesicular-fusion protein SEC18"/>
    <property type="match status" value="1"/>
</dbReference>
<comment type="similarity">
    <text evidence="4">Belongs to the AAA ATPase family.</text>
</comment>
<evidence type="ECO:0000256" key="17">
    <source>
        <dbReference type="PROSITE-ProRule" id="PRU00282"/>
    </source>
</evidence>
<feature type="domain" description="J" evidence="18">
    <location>
        <begin position="6"/>
        <end position="62"/>
    </location>
</feature>
<sequence>MGSWPDPFAVLDVPRDSNDAELKVAYRRALLAHHPDKVGVCGGRYSIDDINEAYRQIRSEPAAPVNEELINFNEIVDLAECTETELNDGSLQWQKGCRCGDSSGYLLSERDLELNGDADEIAVQCSGCMVASGVRAEPIVFPGLTMIEKFGFGRKDGSHHGSNGGSRADSVIPSFTPVPARQLQVTNATRDLVLENAVGVPPGTFHDGQYVICDGKYVFTARVSPNLQPTDLGVGGPQRDWAQWPLKRPVNVAPFDIFQAGQGSQVYLADLQLEIDFFNPNRVSTTEYDQKQLVDQFSQTFKSKVFIPGQFLAIERGGINFRVLVKSTSVVDLDSRQDPMMNKRGILLPQTQISFTKAPSSVMNLKGGSRARGNLFQPNFEFKNMGIGGLDKQFMTILRRAFVTRMASPADLEKLGITHVKGMLLYGPPGTGKTLIARQIGKMLNAVEPKIVNGPEMLSKFVGASEENIRKLFKDAEDEYRSKGDDSNLHIIIFDELDAVFKQRGSRGDGTGVGDNVVNQLLSKMDGVNQLNNILVIGMTNRRDLIDSALMRPGRFEIQLEIPLPDKDGRKQIFTIHTNRMREEGLLGSDVDLDELAELTKNYSGAEIAGVVRAASQSGLTRKTTIGQAGKGTVTYDDKKQLLITRDDFMGALQDVRPAFGVAEESLQRCISNGMIPFSSAVHSLLAEGEKLVEAVKVSGDSLMSALFYGPPQSGKSAVAATVALKSGFPFVKLVTAENMTGMNEQQKVAHIQQVFADAYRSETSVVVIDDIETIIEWSDVGPRFSNLLVNALRTMTRQRPPADKPLLVFGTTSRFDVLERLDMTSLFTKRMFVNSVSSTEELEQVMEALEFLDIHERVEVLRQIRAKSGSNILGIGIKTLLSLITLTRVSQNPAAEFVDEVVDAINVRTGNTIKTRLQAKNGFFANGGWKGVYSGVGSTIWASAPGAAAFFVVYEQLKTNFKSRQWSDPAAHMAAASIGEVAACTIRVPSEVIKQRVQTGQHSRSFQALKAILSNHSGEGIVRGLYRGYGTTLMREIPFTAIQFPLYERLKVLTGANDKPYRSALCGSIAGALAAAVTTPLDVIKTRIMLQRHDPNLPRMGSLAIIREIKSEGAGAFFKGVVPRTLWISAGGAVFLGVYEITKYTVVRAKAEKLQ</sequence>
<dbReference type="InterPro" id="IPR039812">
    <property type="entry name" value="Vesicle-fus_ATPase"/>
</dbReference>
<evidence type="ECO:0000259" key="18">
    <source>
        <dbReference type="PROSITE" id="PS50076"/>
    </source>
</evidence>
<dbReference type="PROSITE" id="PS00674">
    <property type="entry name" value="AAA"/>
    <property type="match status" value="1"/>
</dbReference>
<evidence type="ECO:0000256" key="5">
    <source>
        <dbReference type="ARBA" id="ARBA00021797"/>
    </source>
</evidence>
<dbReference type="InterPro" id="IPR001623">
    <property type="entry name" value="DnaJ_domain"/>
</dbReference>
<dbReference type="FunFam" id="3.40.50.300:FF:000166">
    <property type="entry name" value="vesicle-fusing ATPase isoform X1"/>
    <property type="match status" value="1"/>
</dbReference>
<dbReference type="GO" id="GO:0046872">
    <property type="term" value="F:metal ion binding"/>
    <property type="evidence" value="ECO:0007669"/>
    <property type="project" value="UniProtKB-KW"/>
</dbReference>
<gene>
    <name evidence="20" type="primary">Sec18</name>
</gene>
<dbReference type="SMART" id="SM00271">
    <property type="entry name" value="DnaJ"/>
    <property type="match status" value="1"/>
</dbReference>
<dbReference type="GO" id="GO:0016020">
    <property type="term" value="C:membrane"/>
    <property type="evidence" value="ECO:0007669"/>
    <property type="project" value="UniProtKB-SubCell"/>
</dbReference>
<dbReference type="Pfam" id="PF00226">
    <property type="entry name" value="DnaJ"/>
    <property type="match status" value="1"/>
</dbReference>
<protein>
    <recommendedName>
        <fullName evidence="5">Diphthamide biosynthesis protein 4</fullName>
    </recommendedName>
    <alternativeName>
        <fullName evidence="16">Vesicular-fusion protein SEC18</fullName>
    </alternativeName>
</protein>
<keyword evidence="11" id="KW-0653">Protein transport</keyword>
<evidence type="ECO:0000256" key="13">
    <source>
        <dbReference type="ARBA" id="ARBA00023004"/>
    </source>
</evidence>
<comment type="subcellular location">
    <subcellularLocation>
        <location evidence="2">Membrane</location>
        <topology evidence="2">Multi-pass membrane protein</topology>
    </subcellularLocation>
</comment>
<proteinExistence type="evidence at transcript level"/>